<gene>
    <name evidence="1" type="ORF">NBR_LOCUS19039</name>
</gene>
<proteinExistence type="predicted"/>
<evidence type="ECO:0000313" key="3">
    <source>
        <dbReference type="WBParaSite" id="NBR_0001903801-mRNA-1"/>
    </source>
</evidence>
<sequence>MTIADPTSVLASWTSRGSTGHCRVRVGLHAAFIVTFSSPEKDEEQRRQRNKGKSCMRVRVVVGVEREGQQGV</sequence>
<name>A0A0N4YP67_NIPBR</name>
<dbReference type="AlphaFoldDB" id="A0A0N4YP67"/>
<dbReference type="WBParaSite" id="NBR_0001903801-mRNA-1">
    <property type="protein sequence ID" value="NBR_0001903801-mRNA-1"/>
    <property type="gene ID" value="NBR_0001903801"/>
</dbReference>
<reference evidence="3" key="1">
    <citation type="submission" date="2017-02" db="UniProtKB">
        <authorList>
            <consortium name="WormBaseParasite"/>
        </authorList>
    </citation>
    <scope>IDENTIFICATION</scope>
</reference>
<protein>
    <submittedName>
        <fullName evidence="1 3">Uncharacterized protein</fullName>
    </submittedName>
</protein>
<reference evidence="1 2" key="2">
    <citation type="submission" date="2018-11" db="EMBL/GenBank/DDBJ databases">
        <authorList>
            <consortium name="Pathogen Informatics"/>
        </authorList>
    </citation>
    <scope>NUCLEOTIDE SEQUENCE [LARGE SCALE GENOMIC DNA]</scope>
</reference>
<evidence type="ECO:0000313" key="2">
    <source>
        <dbReference type="Proteomes" id="UP000271162"/>
    </source>
</evidence>
<dbReference type="Proteomes" id="UP000271162">
    <property type="component" value="Unassembled WGS sequence"/>
</dbReference>
<dbReference type="EMBL" id="UYSL01023861">
    <property type="protein sequence ID" value="VDL82768.1"/>
    <property type="molecule type" value="Genomic_DNA"/>
</dbReference>
<evidence type="ECO:0000313" key="1">
    <source>
        <dbReference type="EMBL" id="VDL82768.1"/>
    </source>
</evidence>
<keyword evidence="2" id="KW-1185">Reference proteome</keyword>
<organism evidence="3">
    <name type="scientific">Nippostrongylus brasiliensis</name>
    <name type="common">Rat hookworm</name>
    <dbReference type="NCBI Taxonomy" id="27835"/>
    <lineage>
        <taxon>Eukaryota</taxon>
        <taxon>Metazoa</taxon>
        <taxon>Ecdysozoa</taxon>
        <taxon>Nematoda</taxon>
        <taxon>Chromadorea</taxon>
        <taxon>Rhabditida</taxon>
        <taxon>Rhabditina</taxon>
        <taxon>Rhabditomorpha</taxon>
        <taxon>Strongyloidea</taxon>
        <taxon>Heligmosomidae</taxon>
        <taxon>Nippostrongylus</taxon>
    </lineage>
</organism>
<accession>A0A0N4YP67</accession>